<sequence length="102" mass="11736">MPEEQKKFHFLGELVLKRSPSLSSTHEFKNDPQERLAFDLVRIKIGFGYEIENPDSATYDSPFIAKIFLTEPKALSYIYEGDGYQVVRGRELIGEVVILKKL</sequence>
<dbReference type="Proteomes" id="UP000002774">
    <property type="component" value="Chromosome"/>
</dbReference>
<name>H1YBX7_9SPHI</name>
<gene>
    <name evidence="1" type="ORF">Mucpa_2947</name>
</gene>
<keyword evidence="2" id="KW-1185">Reference proteome</keyword>
<dbReference type="RefSeq" id="WP_008507337.1">
    <property type="nucleotide sequence ID" value="NZ_CM001403.1"/>
</dbReference>
<protein>
    <submittedName>
        <fullName evidence="1">Uncharacterized protein</fullName>
    </submittedName>
</protein>
<dbReference type="STRING" id="714943.Mucpa_2947"/>
<evidence type="ECO:0000313" key="2">
    <source>
        <dbReference type="Proteomes" id="UP000002774"/>
    </source>
</evidence>
<organism evidence="1 2">
    <name type="scientific">Mucilaginibacter paludis DSM 18603</name>
    <dbReference type="NCBI Taxonomy" id="714943"/>
    <lineage>
        <taxon>Bacteria</taxon>
        <taxon>Pseudomonadati</taxon>
        <taxon>Bacteroidota</taxon>
        <taxon>Sphingobacteriia</taxon>
        <taxon>Sphingobacteriales</taxon>
        <taxon>Sphingobacteriaceae</taxon>
        <taxon>Mucilaginibacter</taxon>
    </lineage>
</organism>
<reference evidence="1" key="1">
    <citation type="submission" date="2011-09" db="EMBL/GenBank/DDBJ databases">
        <title>The permanent draft genome of Mucilaginibacter paludis DSM 18603.</title>
        <authorList>
            <consortium name="US DOE Joint Genome Institute (JGI-PGF)"/>
            <person name="Lucas S."/>
            <person name="Han J."/>
            <person name="Lapidus A."/>
            <person name="Bruce D."/>
            <person name="Goodwin L."/>
            <person name="Pitluck S."/>
            <person name="Peters L."/>
            <person name="Kyrpides N."/>
            <person name="Mavromatis K."/>
            <person name="Ivanova N."/>
            <person name="Mikhailova N."/>
            <person name="Held B."/>
            <person name="Detter J.C."/>
            <person name="Tapia R."/>
            <person name="Han C."/>
            <person name="Land M."/>
            <person name="Hauser L."/>
            <person name="Markowitz V."/>
            <person name="Cheng J.-F."/>
            <person name="Hugenholtz P."/>
            <person name="Woyke T."/>
            <person name="Wu D."/>
            <person name="Tindall B."/>
            <person name="Brambilla E."/>
            <person name="Klenk H.-P."/>
            <person name="Eisen J.A."/>
        </authorList>
    </citation>
    <scope>NUCLEOTIDE SEQUENCE [LARGE SCALE GENOMIC DNA]</scope>
    <source>
        <strain evidence="1">DSM 18603</strain>
    </source>
</reference>
<evidence type="ECO:0000313" key="1">
    <source>
        <dbReference type="EMBL" id="EHQ27055.1"/>
    </source>
</evidence>
<dbReference type="EMBL" id="CM001403">
    <property type="protein sequence ID" value="EHQ27055.1"/>
    <property type="molecule type" value="Genomic_DNA"/>
</dbReference>
<dbReference type="AlphaFoldDB" id="H1YBX7"/>
<dbReference type="OrthoDB" id="1443697at2"/>
<accession>H1YBX7</accession>
<dbReference type="HOGENOM" id="CLU_179262_0_0_10"/>
<proteinExistence type="predicted"/>